<proteinExistence type="predicted"/>
<keyword evidence="1" id="KW-0472">Membrane</keyword>
<dbReference type="AlphaFoldDB" id="A0A081BXX8"/>
<dbReference type="HOGENOM" id="CLU_1544621_0_0_0"/>
<evidence type="ECO:0000256" key="1">
    <source>
        <dbReference type="SAM" id="Phobius"/>
    </source>
</evidence>
<gene>
    <name evidence="2" type="ORF">U27_04148</name>
</gene>
<evidence type="ECO:0000313" key="3">
    <source>
        <dbReference type="Proteomes" id="UP000030661"/>
    </source>
</evidence>
<keyword evidence="1" id="KW-0812">Transmembrane</keyword>
<feature type="transmembrane region" description="Helical" evidence="1">
    <location>
        <begin position="20"/>
        <end position="40"/>
    </location>
</feature>
<keyword evidence="1" id="KW-1133">Transmembrane helix</keyword>
<feature type="transmembrane region" description="Helical" evidence="1">
    <location>
        <begin position="46"/>
        <end position="64"/>
    </location>
</feature>
<sequence>MRTPQKAIPALREFFPQIGIYSSIFLIGCAGTVLCTNGSLTSPLSQSILGGSLLLIALVAGAVLKSWKTWKLADELDQKGVVLPGKVMALWQEPQASGKFLPLRPRYYMLYAFDLSGADALQQFAATQIISPALYQQLKIGMSVRLRVLLNNPNISRMETSRWKWNYPVYVEG</sequence>
<keyword evidence="3" id="KW-1185">Reference proteome</keyword>
<accession>A0A081BXX8</accession>
<protein>
    <submittedName>
        <fullName evidence="2">Uncharacterized protein</fullName>
    </submittedName>
</protein>
<dbReference type="EMBL" id="DF820465">
    <property type="protein sequence ID" value="GAK57183.1"/>
    <property type="molecule type" value="Genomic_DNA"/>
</dbReference>
<evidence type="ECO:0000313" key="2">
    <source>
        <dbReference type="EMBL" id="GAK57183.1"/>
    </source>
</evidence>
<name>A0A081BXX8_VECG1</name>
<dbReference type="Proteomes" id="UP000030661">
    <property type="component" value="Unassembled WGS sequence"/>
</dbReference>
<organism evidence="2">
    <name type="scientific">Vecturithrix granuli</name>
    <dbReference type="NCBI Taxonomy" id="1499967"/>
    <lineage>
        <taxon>Bacteria</taxon>
        <taxon>Candidatus Moduliflexota</taxon>
        <taxon>Candidatus Vecturitrichia</taxon>
        <taxon>Candidatus Vecturitrichales</taxon>
        <taxon>Candidatus Vecturitrichaceae</taxon>
        <taxon>Candidatus Vecturithrix</taxon>
    </lineage>
</organism>
<dbReference type="PROSITE" id="PS51257">
    <property type="entry name" value="PROKAR_LIPOPROTEIN"/>
    <property type="match status" value="1"/>
</dbReference>
<reference evidence="2" key="1">
    <citation type="journal article" date="2015" name="PeerJ">
        <title>First genomic representation of candidate bacterial phylum KSB3 points to enhanced environmental sensing as a trigger of wastewater bulking.</title>
        <authorList>
            <person name="Sekiguchi Y."/>
            <person name="Ohashi A."/>
            <person name="Parks D.H."/>
            <person name="Yamauchi T."/>
            <person name="Tyson G.W."/>
            <person name="Hugenholtz P."/>
        </authorList>
    </citation>
    <scope>NUCLEOTIDE SEQUENCE [LARGE SCALE GENOMIC DNA]</scope>
</reference>